<dbReference type="SMART" id="SM00866">
    <property type="entry name" value="UTRA"/>
    <property type="match status" value="1"/>
</dbReference>
<keyword evidence="6" id="KW-1185">Reference proteome</keyword>
<dbReference type="Pfam" id="PF00392">
    <property type="entry name" value="GntR"/>
    <property type="match status" value="1"/>
</dbReference>
<evidence type="ECO:0000256" key="3">
    <source>
        <dbReference type="ARBA" id="ARBA00023163"/>
    </source>
</evidence>
<dbReference type="Proteomes" id="UP000615455">
    <property type="component" value="Unassembled WGS sequence"/>
</dbReference>
<dbReference type="Gene3D" id="3.40.1410.10">
    <property type="entry name" value="Chorismate lyase-like"/>
    <property type="match status" value="1"/>
</dbReference>
<dbReference type="InterPro" id="IPR000524">
    <property type="entry name" value="Tscrpt_reg_HTH_GntR"/>
</dbReference>
<dbReference type="Pfam" id="PF07702">
    <property type="entry name" value="UTRA"/>
    <property type="match status" value="1"/>
</dbReference>
<dbReference type="SUPFAM" id="SSF64288">
    <property type="entry name" value="Chorismate lyase-like"/>
    <property type="match status" value="1"/>
</dbReference>
<organism evidence="5 6">
    <name type="scientific">Paenibacillus marchantiophytorum</name>
    <dbReference type="NCBI Taxonomy" id="1619310"/>
    <lineage>
        <taxon>Bacteria</taxon>
        <taxon>Bacillati</taxon>
        <taxon>Bacillota</taxon>
        <taxon>Bacilli</taxon>
        <taxon>Bacillales</taxon>
        <taxon>Paenibacillaceae</taxon>
        <taxon>Paenibacillus</taxon>
    </lineage>
</organism>
<dbReference type="InterPro" id="IPR036390">
    <property type="entry name" value="WH_DNA-bd_sf"/>
</dbReference>
<keyword evidence="1" id="KW-0805">Transcription regulation</keyword>
<dbReference type="Gene3D" id="1.10.10.10">
    <property type="entry name" value="Winged helix-like DNA-binding domain superfamily/Winged helix DNA-binding domain"/>
    <property type="match status" value="1"/>
</dbReference>
<dbReference type="InterPro" id="IPR050679">
    <property type="entry name" value="Bact_HTH_transcr_reg"/>
</dbReference>
<dbReference type="PANTHER" id="PTHR44846:SF1">
    <property type="entry name" value="MANNOSYL-D-GLYCERATE TRANSPORT_METABOLISM SYSTEM REPRESSOR MNGR-RELATED"/>
    <property type="match status" value="1"/>
</dbReference>
<accession>A0ABQ1EMI0</accession>
<dbReference type="RefSeq" id="WP_189011972.1">
    <property type="nucleotide sequence ID" value="NZ_BMHE01000010.1"/>
</dbReference>
<keyword evidence="3" id="KW-0804">Transcription</keyword>
<proteinExistence type="predicted"/>
<comment type="caution">
    <text evidence="5">The sequence shown here is derived from an EMBL/GenBank/DDBJ whole genome shotgun (WGS) entry which is preliminary data.</text>
</comment>
<name>A0ABQ1EMI0_9BACL</name>
<dbReference type="InterPro" id="IPR011663">
    <property type="entry name" value="UTRA"/>
</dbReference>
<dbReference type="SUPFAM" id="SSF46785">
    <property type="entry name" value="Winged helix' DNA-binding domain"/>
    <property type="match status" value="1"/>
</dbReference>
<evidence type="ECO:0000313" key="5">
    <source>
        <dbReference type="EMBL" id="GFZ78749.1"/>
    </source>
</evidence>
<dbReference type="PRINTS" id="PR00035">
    <property type="entry name" value="HTHGNTR"/>
</dbReference>
<protein>
    <submittedName>
        <fullName evidence="5">GntR family transcriptional regulator</fullName>
    </submittedName>
</protein>
<dbReference type="InterPro" id="IPR028978">
    <property type="entry name" value="Chorismate_lyase_/UTRA_dom_sf"/>
</dbReference>
<feature type="domain" description="HTH gntR-type" evidence="4">
    <location>
        <begin position="4"/>
        <end position="74"/>
    </location>
</feature>
<evidence type="ECO:0000256" key="1">
    <source>
        <dbReference type="ARBA" id="ARBA00023015"/>
    </source>
</evidence>
<reference evidence="6" key="1">
    <citation type="journal article" date="2019" name="Int. J. Syst. Evol. Microbiol.">
        <title>The Global Catalogue of Microorganisms (GCM) 10K type strain sequencing project: providing services to taxonomists for standard genome sequencing and annotation.</title>
        <authorList>
            <consortium name="The Broad Institute Genomics Platform"/>
            <consortium name="The Broad Institute Genome Sequencing Center for Infectious Disease"/>
            <person name="Wu L."/>
            <person name="Ma J."/>
        </authorList>
    </citation>
    <scope>NUCLEOTIDE SEQUENCE [LARGE SCALE GENOMIC DNA]</scope>
    <source>
        <strain evidence="6">CGMCC 1.15043</strain>
    </source>
</reference>
<evidence type="ECO:0000259" key="4">
    <source>
        <dbReference type="PROSITE" id="PS50949"/>
    </source>
</evidence>
<keyword evidence="2" id="KW-0238">DNA-binding</keyword>
<dbReference type="CDD" id="cd07377">
    <property type="entry name" value="WHTH_GntR"/>
    <property type="match status" value="1"/>
</dbReference>
<dbReference type="PANTHER" id="PTHR44846">
    <property type="entry name" value="MANNOSYL-D-GLYCERATE TRANSPORT/METABOLISM SYSTEM REPRESSOR MNGR-RELATED"/>
    <property type="match status" value="1"/>
</dbReference>
<dbReference type="EMBL" id="BMHE01000010">
    <property type="protein sequence ID" value="GFZ78749.1"/>
    <property type="molecule type" value="Genomic_DNA"/>
</dbReference>
<dbReference type="PROSITE" id="PS50949">
    <property type="entry name" value="HTH_GNTR"/>
    <property type="match status" value="1"/>
</dbReference>
<evidence type="ECO:0000313" key="6">
    <source>
        <dbReference type="Proteomes" id="UP000615455"/>
    </source>
</evidence>
<evidence type="ECO:0000256" key="2">
    <source>
        <dbReference type="ARBA" id="ARBA00023125"/>
    </source>
</evidence>
<dbReference type="InterPro" id="IPR036388">
    <property type="entry name" value="WH-like_DNA-bd_sf"/>
</dbReference>
<dbReference type="SMART" id="SM00345">
    <property type="entry name" value="HTH_GNTR"/>
    <property type="match status" value="1"/>
</dbReference>
<sequence>MLDRDTHLPLYYQLKTVLITMISDMKADDQLPGEIELSKKYDVSRGTVKQAIMDLVHEGILYRVQGKGTFVAPPKIKRSFGKLPSFTDDIRRFGYEPRSKVLSFELIVAPDYIRKHLQLNSDFNVIRFKRLVLSQDKPFAIVLSYLRHDVYSHLKKEDIGDSLYDALAKLSDKIPVKAHDTYTPVNADEKLAGILGIKEGAAIFYSERISYLDTGMPVEFAESYICGDRFTLDIQFSSEN</sequence>
<gene>
    <name evidence="5" type="ORF">GCM10008018_25350</name>
</gene>